<sequence length="155" mass="17653">MTFELCRGYNLRHRQAKANNKPKGSTMKAHIFNTVQAADIKEISITGKRWFQRSYGNTYHSVSVAAVVSKEVAEKCMGLPHYPAGNGDVWVDLAYVSDVYGYERHFEHTALQCLKQATEDAPKAWDYLHYICQAAQVLGVEYSEKVYDVSRKKDL</sequence>
<keyword evidence="2" id="KW-1185">Reference proteome</keyword>
<dbReference type="EMBL" id="JQ015307">
    <property type="protein sequence ID" value="AEZ66250.1"/>
    <property type="molecule type" value="Genomic_DNA"/>
</dbReference>
<accession>K9L536</accession>
<dbReference type="GeneID" id="14515279"/>
<reference evidence="1 2" key="2">
    <citation type="journal article" date="2012" name="PLoS Genet.">
        <title>Viral evasion of a bacterial suicide system by RNA-based molecular mimicry enables infectious altruism.</title>
        <authorList>
            <person name="Blower T.R."/>
            <person name="Evans T.J."/>
            <person name="Przybilski R."/>
            <person name="Fineran P.C."/>
            <person name="Salmond G.P."/>
        </authorList>
    </citation>
    <scope>NUCLEOTIDE SEQUENCE [LARGE SCALE GENOMIC DNA]</scope>
</reference>
<gene>
    <name evidence="1" type="ORF">phiTE_084</name>
</gene>
<dbReference type="OrthoDB" id="21698at10239"/>
<protein>
    <submittedName>
        <fullName evidence="1">Uncharacterized protein</fullName>
    </submittedName>
</protein>
<dbReference type="Proteomes" id="UP000010999">
    <property type="component" value="Segment"/>
</dbReference>
<organism evidence="1 2">
    <name type="scientific">Pectobacterium phage phiTE</name>
    <dbReference type="NCBI Taxonomy" id="1116482"/>
    <lineage>
        <taxon>Viruses</taxon>
        <taxon>Duplodnaviria</taxon>
        <taxon>Heunggongvirae</taxon>
        <taxon>Uroviricota</taxon>
        <taxon>Caudoviricetes</taxon>
        <taxon>Vequintavirinae</taxon>
        <taxon>Certrevirus</taxon>
        <taxon>Certrevirus phiTE</taxon>
    </lineage>
</organism>
<dbReference type="RefSeq" id="YP_007392546.1">
    <property type="nucleotide sequence ID" value="NC_020201.1"/>
</dbReference>
<evidence type="ECO:0000313" key="1">
    <source>
        <dbReference type="EMBL" id="AEZ66250.1"/>
    </source>
</evidence>
<name>K9L536_9CAUD</name>
<proteinExistence type="predicted"/>
<reference evidence="2" key="1">
    <citation type="submission" date="2011-11" db="EMBL/GenBank/DDBJ databases">
        <title>Escape from toxin-antitoxin mediated abortive infection can occur by recombination within a generalized transducing phage of Pectobacterium atrosepticum.</title>
        <authorList>
            <person name="Blower T.R."/>
            <person name="Evans T.J."/>
            <person name="Przybilski R."/>
            <person name="Fineran P.C."/>
            <person name="Salmond G.P.C."/>
        </authorList>
    </citation>
    <scope>NUCLEOTIDE SEQUENCE [LARGE SCALE GENOMIC DNA]</scope>
</reference>
<evidence type="ECO:0000313" key="2">
    <source>
        <dbReference type="Proteomes" id="UP000010999"/>
    </source>
</evidence>
<dbReference type="KEGG" id="vg:14515279"/>